<keyword evidence="3" id="KW-0472">Membrane</keyword>
<evidence type="ECO:0000313" key="4">
    <source>
        <dbReference type="EMBL" id="MCQ0970142.1"/>
    </source>
</evidence>
<evidence type="ECO:0000256" key="2">
    <source>
        <dbReference type="SAM" id="MobiDB-lite"/>
    </source>
</evidence>
<reference evidence="4 5" key="1">
    <citation type="submission" date="2022-03" db="EMBL/GenBank/DDBJ databases">
        <authorList>
            <person name="He Y."/>
        </authorList>
    </citation>
    <scope>NUCLEOTIDE SEQUENCE [LARGE SCALE GENOMIC DNA]</scope>
    <source>
        <strain evidence="4 5">TK19116</strain>
    </source>
</reference>
<evidence type="ECO:0008006" key="6">
    <source>
        <dbReference type="Google" id="ProtNLM"/>
    </source>
</evidence>
<dbReference type="RefSeq" id="WP_255329134.1">
    <property type="nucleotide sequence ID" value="NZ_JAKZEU010000002.1"/>
</dbReference>
<comment type="caution">
    <text evidence="4">The sequence shown here is derived from an EMBL/GenBank/DDBJ whole genome shotgun (WGS) entry which is preliminary data.</text>
</comment>
<dbReference type="InterPro" id="IPR050445">
    <property type="entry name" value="Bact_polysacc_biosynth/exp"/>
</dbReference>
<feature type="region of interest" description="Disordered" evidence="2">
    <location>
        <begin position="1"/>
        <end position="52"/>
    </location>
</feature>
<dbReference type="PANTHER" id="PTHR32309">
    <property type="entry name" value="TYROSINE-PROTEIN KINASE"/>
    <property type="match status" value="1"/>
</dbReference>
<protein>
    <recommendedName>
        <fullName evidence="6">Capsular polysaccharide transport system permease protein</fullName>
    </recommendedName>
</protein>
<dbReference type="EMBL" id="JAKZEU010000002">
    <property type="protein sequence ID" value="MCQ0970142.1"/>
    <property type="molecule type" value="Genomic_DNA"/>
</dbReference>
<keyword evidence="3" id="KW-0812">Transmembrane</keyword>
<evidence type="ECO:0000313" key="5">
    <source>
        <dbReference type="Proteomes" id="UP001203945"/>
    </source>
</evidence>
<name>A0ABT1MPC4_9RHOB</name>
<keyword evidence="5" id="KW-1185">Reference proteome</keyword>
<dbReference type="Proteomes" id="UP001203945">
    <property type="component" value="Unassembled WGS sequence"/>
</dbReference>
<organism evidence="4 5">
    <name type="scientific">Paracoccus albicereus</name>
    <dbReference type="NCBI Taxonomy" id="2922394"/>
    <lineage>
        <taxon>Bacteria</taxon>
        <taxon>Pseudomonadati</taxon>
        <taxon>Pseudomonadota</taxon>
        <taxon>Alphaproteobacteria</taxon>
        <taxon>Rhodobacterales</taxon>
        <taxon>Paracoccaceae</taxon>
        <taxon>Paracoccus</taxon>
    </lineage>
</organism>
<dbReference type="PANTHER" id="PTHR32309:SF13">
    <property type="entry name" value="FERRIC ENTEROBACTIN TRANSPORT PROTEIN FEPE"/>
    <property type="match status" value="1"/>
</dbReference>
<evidence type="ECO:0000256" key="3">
    <source>
        <dbReference type="SAM" id="Phobius"/>
    </source>
</evidence>
<proteinExistence type="predicted"/>
<evidence type="ECO:0000256" key="1">
    <source>
        <dbReference type="SAM" id="Coils"/>
    </source>
</evidence>
<feature type="compositionally biased region" description="Basic and acidic residues" evidence="2">
    <location>
        <begin position="27"/>
        <end position="43"/>
    </location>
</feature>
<keyword evidence="3" id="KW-1133">Transmembrane helix</keyword>
<keyword evidence="1" id="KW-0175">Coiled coil</keyword>
<gene>
    <name evidence="4" type="ORF">MLD63_06880</name>
</gene>
<feature type="coiled-coil region" evidence="1">
    <location>
        <begin position="319"/>
        <end position="346"/>
    </location>
</feature>
<accession>A0ABT1MPC4</accession>
<feature type="transmembrane region" description="Helical" evidence="3">
    <location>
        <begin position="412"/>
        <end position="432"/>
    </location>
</feature>
<sequence>MTSRDHPVGETAEAPVTPQPHRAKKPVKTDSRTAAELKAEKSAAAKARKQQARDAEEAEGIADAQAQLSHLRVVRKSRRHLVILLSFLLVGVLPIIATAWYLYGRAADQYASYVGFLVRTQGSTTPIGALGGLAELAGKSSTEETDILYKFIQSGALVNEVDKKLDLQSIWTPPTDDPVFGYSGNGSPESLLSHWNRQVHIYYDQGMLDLRVLSFRPEDSRAIAEAILEQSQLMLNRINAVARDDSLSYAQEDLDRAVERLKSSRQAVSSFRQDNRVIDPLANVTGQEGILTSLQAQLADAIVQLGMVRANARSDDPRITQAELRVDVISNEIEQQRKNIASSREDDQDLSRIVSDYEAIEVDRQFAEAAYTAALAAYEEARAEADRNSLYLASYVTPVEATVPEYPRRLRLLAMFSGFILSVWLVGVLIYYGSRDRR</sequence>
<feature type="transmembrane region" description="Helical" evidence="3">
    <location>
        <begin position="81"/>
        <end position="103"/>
    </location>
</feature>